<dbReference type="InterPro" id="IPR001845">
    <property type="entry name" value="HTH_ArsR_DNA-bd_dom"/>
</dbReference>
<protein>
    <submittedName>
        <fullName evidence="2">Regulatory protein, arsR family</fullName>
    </submittedName>
</protein>
<dbReference type="Gene3D" id="1.10.10.10">
    <property type="entry name" value="Winged helix-like DNA-binding domain superfamily/Winged helix DNA-binding domain"/>
    <property type="match status" value="1"/>
</dbReference>
<dbReference type="SMART" id="SM00418">
    <property type="entry name" value="HTH_ARSR"/>
    <property type="match status" value="1"/>
</dbReference>
<organism evidence="2 3">
    <name type="scientific">Cellulomonas marina</name>
    <dbReference type="NCBI Taxonomy" id="988821"/>
    <lineage>
        <taxon>Bacteria</taxon>
        <taxon>Bacillati</taxon>
        <taxon>Actinomycetota</taxon>
        <taxon>Actinomycetes</taxon>
        <taxon>Micrococcales</taxon>
        <taxon>Cellulomonadaceae</taxon>
        <taxon>Cellulomonas</taxon>
    </lineage>
</organism>
<dbReference type="CDD" id="cd00090">
    <property type="entry name" value="HTH_ARSR"/>
    <property type="match status" value="1"/>
</dbReference>
<accession>A0A1I1AUP1</accession>
<evidence type="ECO:0000313" key="2">
    <source>
        <dbReference type="EMBL" id="SFB41751.1"/>
    </source>
</evidence>
<keyword evidence="3" id="KW-1185">Reference proteome</keyword>
<dbReference type="SUPFAM" id="SSF46785">
    <property type="entry name" value="Winged helix' DNA-binding domain"/>
    <property type="match status" value="1"/>
</dbReference>
<dbReference type="Proteomes" id="UP000199012">
    <property type="component" value="Unassembled WGS sequence"/>
</dbReference>
<feature type="domain" description="HTH arsR-type" evidence="1">
    <location>
        <begin position="1"/>
        <end position="61"/>
    </location>
</feature>
<proteinExistence type="predicted"/>
<dbReference type="EMBL" id="FOKA01000023">
    <property type="protein sequence ID" value="SFB41751.1"/>
    <property type="molecule type" value="Genomic_DNA"/>
</dbReference>
<name>A0A1I1AUP1_9CELL</name>
<dbReference type="AlphaFoldDB" id="A0A1I1AUP1"/>
<dbReference type="Pfam" id="PF01022">
    <property type="entry name" value="HTH_5"/>
    <property type="match status" value="1"/>
</dbReference>
<evidence type="ECO:0000313" key="3">
    <source>
        <dbReference type="Proteomes" id="UP000199012"/>
    </source>
</evidence>
<dbReference type="InterPro" id="IPR011991">
    <property type="entry name" value="ArsR-like_HTH"/>
</dbReference>
<dbReference type="GO" id="GO:0003700">
    <property type="term" value="F:DNA-binding transcription factor activity"/>
    <property type="evidence" value="ECO:0007669"/>
    <property type="project" value="InterPro"/>
</dbReference>
<gene>
    <name evidence="2" type="ORF">SAMN05421867_12323</name>
</gene>
<dbReference type="STRING" id="988821.SAMN05421867_12323"/>
<evidence type="ECO:0000259" key="1">
    <source>
        <dbReference type="PROSITE" id="PS50987"/>
    </source>
</evidence>
<reference evidence="2 3" key="1">
    <citation type="submission" date="2016-10" db="EMBL/GenBank/DDBJ databases">
        <authorList>
            <person name="de Groot N.N."/>
        </authorList>
    </citation>
    <scope>NUCLEOTIDE SEQUENCE [LARGE SCALE GENOMIC DNA]</scope>
    <source>
        <strain evidence="2 3">CGMCC 4.6945</strain>
    </source>
</reference>
<dbReference type="PROSITE" id="PS50987">
    <property type="entry name" value="HTH_ARSR_2"/>
    <property type="match status" value="1"/>
</dbReference>
<dbReference type="InterPro" id="IPR036390">
    <property type="entry name" value="WH_DNA-bd_sf"/>
</dbReference>
<dbReference type="InterPro" id="IPR036388">
    <property type="entry name" value="WH-like_DNA-bd_sf"/>
</dbReference>
<dbReference type="PRINTS" id="PR00778">
    <property type="entry name" value="HTHARSR"/>
</dbReference>
<sequence length="85" mass="8635">MVDLTAHLGLAQSTVSKHVACLRECGLVSARTQGRATHYSLAHPEATLALLEAAEQLLELTGEAVALCPNYGTGASAATMSGGVA</sequence>